<feature type="domain" description="Cyclic nucleotide-binding" evidence="12">
    <location>
        <begin position="302"/>
        <end position="449"/>
    </location>
</feature>
<feature type="region of interest" description="Disordered" evidence="8">
    <location>
        <begin position="512"/>
        <end position="536"/>
    </location>
</feature>
<keyword evidence="3 9" id="KW-0812">Transmembrane</keyword>
<feature type="region of interest" description="Disordered" evidence="8">
    <location>
        <begin position="1071"/>
        <end position="1152"/>
    </location>
</feature>
<sequence>MLLGLLIFYSVIIIPLRVGFSLPPSPEFEISDIIIDSLFGMDILISFDTALVDDDDELVMDREIIAKTYLKGWFTIDLFSTVPIDKVVALFQSASGGSGSSGKLIRILRLARLMKLTRVLKLAKVFNKIDIDSLNPAVFGLLSIFFRIFFIGHIIACFWYFMTSDTVELDESQTSWNDEFEVPGGIAISNSTLGEQYTSAIYWTIATMMAVGYGDIYACNSNERIYSIFAQLVGAVAFGTLIATVNILVASADPASRAYKEKMGEVKAYLQERHVPAGLAKEVRAAVKYYMSKKSVFEEKDLVMDLPPSIRTQLVKAAYEDDIQRIKFFRNKDWAYVCFAMLSMKPLTCPAKDTLFEQHDVSEEVIFLQKGTVHLITRGTDVEDAAEDLGFEGEMDIFNKGQKTTCLVGMVSEGGFFGDLECRNKGPRIVAYETVSSCHMFALSRDALESANHIYATSGKQFEADSDRRLKIFNTAMASDFVMLRNGKISKRELFVDSKLVNAQSIRFDADEHTKKNLNHEPRRSAPKRKTMKTRKSRGLSRASGIGIDLWVVAEFEEADETITDLLKRGIIEPNLPIKVKWDVFVGILIVFSVLSIPYRLGFDVPSTPTMDVIDNVINAAFWLDIILTFRSAYEDVESDVLVTVPREIAQHYFKSWFFIDFFSVCPVSEIVEYFVLQGAEEDELINHTNSTLQGESRLESLKLLKVVRLIRLVKLVRLLKLGTYLERIEDSLSISPATFELFKLLITVTFIAHMFGCFWFFTSNQTTEEENSWYYGLSDTETIEDKYIASLYWAFTTMTTVGYGDISASSVQEKWYAIVIMILGATVFGYILANIASLTGELDARGNRVSASITSMTEYLTEKNIHQNLVKSIKNHIRFNLSSTSVFDERSILQKLPSSLAKKLFLHHNHEVLNNICLFKHLKSTGITIYIFNLLYPAQYADGHIIFEEDSTPYDIYFAYNGKAKLFKTKRSYSEEDGYPESERITCGQVLAGQMIGYNGMLTAKVHSHSCVAKGNLSVYYLQGHDLTNVTYKDEFIAKELQVALGKCIVAQDELLQELEAKVLTAPTMPTLEENFDDTPKSSSGFKSTANSSSPLEKTKSAAELRKDYDRKMKEKNKTMKITEGGEKKEEDSKLPIPVDSNDSSAKPQAMGLTKWEKKWDENHKAWYWENKEGTSTWTKPAEWVEEREGAGGNGAQTKTTSLSLAVTNAQEEIKAVTLGEEGEGKGVERTGGTMTATTTTTAKTHTQEEGEKGKGKGKESEEAEKEF</sequence>
<keyword evidence="4 9" id="KW-1133">Transmembrane helix</keyword>
<feature type="transmembrane region" description="Helical" evidence="9">
    <location>
        <begin position="225"/>
        <end position="249"/>
    </location>
</feature>
<protein>
    <submittedName>
        <fullName evidence="13">Uncharacterized protein</fullName>
    </submittedName>
</protein>
<feature type="transmembrane region" description="Helical" evidence="9">
    <location>
        <begin position="816"/>
        <end position="834"/>
    </location>
</feature>
<feature type="transmembrane region" description="Helical" evidence="9">
    <location>
        <begin position="200"/>
        <end position="218"/>
    </location>
</feature>
<organism evidence="13 14">
    <name type="scientific">Triparma laevis f. inornata</name>
    <dbReference type="NCBI Taxonomy" id="1714386"/>
    <lineage>
        <taxon>Eukaryota</taxon>
        <taxon>Sar</taxon>
        <taxon>Stramenopiles</taxon>
        <taxon>Ochrophyta</taxon>
        <taxon>Bolidophyceae</taxon>
        <taxon>Parmales</taxon>
        <taxon>Triparmaceae</taxon>
        <taxon>Triparma</taxon>
    </lineage>
</organism>
<keyword evidence="2" id="KW-0813">Transport</keyword>
<evidence type="ECO:0000256" key="3">
    <source>
        <dbReference type="ARBA" id="ARBA00022692"/>
    </source>
</evidence>
<feature type="chain" id="PRO_5040906002" evidence="10">
    <location>
        <begin position="22"/>
        <end position="1269"/>
    </location>
</feature>
<keyword evidence="6 9" id="KW-0472">Membrane</keyword>
<evidence type="ECO:0000256" key="5">
    <source>
        <dbReference type="ARBA" id="ARBA00023065"/>
    </source>
</evidence>
<feature type="region of interest" description="Disordered" evidence="8">
    <location>
        <begin position="1216"/>
        <end position="1269"/>
    </location>
</feature>
<feature type="transmembrane region" description="Helical" evidence="9">
    <location>
        <begin position="742"/>
        <end position="762"/>
    </location>
</feature>
<feature type="compositionally biased region" description="Polar residues" evidence="8">
    <location>
        <begin position="1082"/>
        <end position="1097"/>
    </location>
</feature>
<evidence type="ECO:0000256" key="10">
    <source>
        <dbReference type="SAM" id="SignalP"/>
    </source>
</evidence>
<evidence type="ECO:0000313" key="13">
    <source>
        <dbReference type="EMBL" id="GMH78443.1"/>
    </source>
</evidence>
<dbReference type="AlphaFoldDB" id="A0A9W7B0P5"/>
<feature type="compositionally biased region" description="Basic residues" evidence="8">
    <location>
        <begin position="525"/>
        <end position="536"/>
    </location>
</feature>
<dbReference type="SUPFAM" id="SSF51206">
    <property type="entry name" value="cAMP-binding domain-like"/>
    <property type="match status" value="2"/>
</dbReference>
<dbReference type="InterPro" id="IPR000595">
    <property type="entry name" value="cNMP-bd_dom"/>
</dbReference>
<dbReference type="Proteomes" id="UP001162640">
    <property type="component" value="Unassembled WGS sequence"/>
</dbReference>
<dbReference type="EMBL" id="BLQM01000250">
    <property type="protein sequence ID" value="GMH78443.1"/>
    <property type="molecule type" value="Genomic_DNA"/>
</dbReference>
<accession>A0A9W7B0P5</accession>
<feature type="domain" description="Cyclic nucleotide-binding" evidence="12">
    <location>
        <begin position="932"/>
        <end position="1031"/>
    </location>
</feature>
<dbReference type="GO" id="GO:0016020">
    <property type="term" value="C:membrane"/>
    <property type="evidence" value="ECO:0007669"/>
    <property type="project" value="UniProtKB-SubCell"/>
</dbReference>
<dbReference type="FunFam" id="1.10.287.70:FF:000123">
    <property type="entry name" value="Potassium channel KAT3"/>
    <property type="match status" value="1"/>
</dbReference>
<dbReference type="PROSITE" id="PS50020">
    <property type="entry name" value="WW_DOMAIN_2"/>
    <property type="match status" value="1"/>
</dbReference>
<dbReference type="Pfam" id="PF00520">
    <property type="entry name" value="Ion_trans"/>
    <property type="match status" value="2"/>
</dbReference>
<evidence type="ECO:0000256" key="7">
    <source>
        <dbReference type="ARBA" id="ARBA00023303"/>
    </source>
</evidence>
<evidence type="ECO:0000256" key="1">
    <source>
        <dbReference type="ARBA" id="ARBA00004141"/>
    </source>
</evidence>
<gene>
    <name evidence="13" type="ORF">TL16_g07805</name>
</gene>
<reference evidence="14" key="1">
    <citation type="journal article" date="2023" name="Commun. Biol.">
        <title>Genome analysis of Parmales, the sister group of diatoms, reveals the evolutionary specialization of diatoms from phago-mixotrophs to photoautotrophs.</title>
        <authorList>
            <person name="Ban H."/>
            <person name="Sato S."/>
            <person name="Yoshikawa S."/>
            <person name="Yamada K."/>
            <person name="Nakamura Y."/>
            <person name="Ichinomiya M."/>
            <person name="Sato N."/>
            <person name="Blanc-Mathieu R."/>
            <person name="Endo H."/>
            <person name="Kuwata A."/>
            <person name="Ogata H."/>
        </authorList>
    </citation>
    <scope>NUCLEOTIDE SEQUENCE [LARGE SCALE GENOMIC DNA]</scope>
</reference>
<evidence type="ECO:0000259" key="12">
    <source>
        <dbReference type="PROSITE" id="PS50042"/>
    </source>
</evidence>
<evidence type="ECO:0000256" key="4">
    <source>
        <dbReference type="ARBA" id="ARBA00022989"/>
    </source>
</evidence>
<evidence type="ECO:0000313" key="14">
    <source>
        <dbReference type="Proteomes" id="UP001162640"/>
    </source>
</evidence>
<keyword evidence="7" id="KW-0407">Ion channel</keyword>
<dbReference type="InterPro" id="IPR003938">
    <property type="entry name" value="K_chnl_volt-dep_EAG/ELK/ERG"/>
</dbReference>
<comment type="subcellular location">
    <subcellularLocation>
        <location evidence="1">Membrane</location>
        <topology evidence="1">Multi-pass membrane protein</topology>
    </subcellularLocation>
</comment>
<feature type="compositionally biased region" description="Basic and acidic residues" evidence="8">
    <location>
        <begin position="512"/>
        <end position="524"/>
    </location>
</feature>
<dbReference type="InterPro" id="IPR014710">
    <property type="entry name" value="RmlC-like_jellyroll"/>
</dbReference>
<dbReference type="Gene3D" id="2.60.120.10">
    <property type="entry name" value="Jelly Rolls"/>
    <property type="match status" value="2"/>
</dbReference>
<feature type="compositionally biased region" description="Basic and acidic residues" evidence="8">
    <location>
        <begin position="1247"/>
        <end position="1269"/>
    </location>
</feature>
<dbReference type="Gene3D" id="1.10.287.70">
    <property type="match status" value="2"/>
</dbReference>
<feature type="domain" description="WW" evidence="11">
    <location>
        <begin position="1157"/>
        <end position="1184"/>
    </location>
</feature>
<feature type="compositionally biased region" description="Basic and acidic residues" evidence="8">
    <location>
        <begin position="1125"/>
        <end position="1135"/>
    </location>
</feature>
<dbReference type="PRINTS" id="PR01463">
    <property type="entry name" value="EAGCHANLFMLY"/>
</dbReference>
<dbReference type="PROSITE" id="PS50042">
    <property type="entry name" value="CNMP_BINDING_3"/>
    <property type="match status" value="2"/>
</dbReference>
<evidence type="ECO:0000256" key="2">
    <source>
        <dbReference type="ARBA" id="ARBA00022448"/>
    </source>
</evidence>
<evidence type="ECO:0000259" key="11">
    <source>
        <dbReference type="PROSITE" id="PS50020"/>
    </source>
</evidence>
<dbReference type="GO" id="GO:0005249">
    <property type="term" value="F:voltage-gated potassium channel activity"/>
    <property type="evidence" value="ECO:0007669"/>
    <property type="project" value="InterPro"/>
</dbReference>
<dbReference type="CDD" id="cd00038">
    <property type="entry name" value="CAP_ED"/>
    <property type="match status" value="2"/>
</dbReference>
<name>A0A9W7B0P5_9STRA</name>
<dbReference type="PANTHER" id="PTHR47823">
    <property type="entry name" value="ION_TRANS DOMAIN-CONTAINING PROTEIN"/>
    <property type="match status" value="1"/>
</dbReference>
<dbReference type="PROSITE" id="PS01159">
    <property type="entry name" value="WW_DOMAIN_1"/>
    <property type="match status" value="1"/>
</dbReference>
<dbReference type="InterPro" id="IPR005821">
    <property type="entry name" value="Ion_trans_dom"/>
</dbReference>
<evidence type="ECO:0000256" key="9">
    <source>
        <dbReference type="SAM" id="Phobius"/>
    </source>
</evidence>
<feature type="compositionally biased region" description="Low complexity" evidence="8">
    <location>
        <begin position="1232"/>
        <end position="1246"/>
    </location>
</feature>
<dbReference type="InterPro" id="IPR018490">
    <property type="entry name" value="cNMP-bd_dom_sf"/>
</dbReference>
<dbReference type="CDD" id="cd00201">
    <property type="entry name" value="WW"/>
    <property type="match status" value="1"/>
</dbReference>
<dbReference type="Gene3D" id="1.10.287.630">
    <property type="entry name" value="Helix hairpin bin"/>
    <property type="match status" value="2"/>
</dbReference>
<feature type="transmembrane region" description="Helical" evidence="9">
    <location>
        <begin position="138"/>
        <end position="162"/>
    </location>
</feature>
<feature type="signal peptide" evidence="10">
    <location>
        <begin position="1"/>
        <end position="21"/>
    </location>
</feature>
<comment type="caution">
    <text evidence="13">The sequence shown here is derived from an EMBL/GenBank/DDBJ whole genome shotgun (WGS) entry which is preliminary data.</text>
</comment>
<evidence type="ECO:0000256" key="8">
    <source>
        <dbReference type="SAM" id="MobiDB-lite"/>
    </source>
</evidence>
<feature type="transmembrane region" description="Helical" evidence="9">
    <location>
        <begin position="582"/>
        <end position="601"/>
    </location>
</feature>
<keyword evidence="5" id="KW-0406">Ion transport</keyword>
<feature type="compositionally biased region" description="Basic and acidic residues" evidence="8">
    <location>
        <begin position="1098"/>
        <end position="1119"/>
    </location>
</feature>
<proteinExistence type="predicted"/>
<keyword evidence="10" id="KW-0732">Signal</keyword>
<dbReference type="SUPFAM" id="SSF81324">
    <property type="entry name" value="Voltage-gated potassium channels"/>
    <property type="match status" value="2"/>
</dbReference>
<dbReference type="PANTHER" id="PTHR47823:SF9">
    <property type="entry name" value="CHROMOSOME UNDETERMINED SCAFFOLD_10, WHOLE GENOME SHOTGUN SEQUENCE"/>
    <property type="match status" value="1"/>
</dbReference>
<dbReference type="InterPro" id="IPR001202">
    <property type="entry name" value="WW_dom"/>
</dbReference>
<evidence type="ECO:0000256" key="6">
    <source>
        <dbReference type="ARBA" id="ARBA00023136"/>
    </source>
</evidence>